<dbReference type="EMBL" id="VMBB01000004">
    <property type="protein sequence ID" value="MDR8259659.1"/>
    <property type="molecule type" value="Genomic_DNA"/>
</dbReference>
<dbReference type="Proteomes" id="UP000634608">
    <property type="component" value="Unassembled WGS sequence"/>
</dbReference>
<gene>
    <name evidence="4" type="ORF">B9W25_18880</name>
    <name evidence="3" type="ORF">FPK63_08020</name>
    <name evidence="2" type="ORF">FPK87_04085</name>
    <name evidence="5" type="ORF">FQZ18_15630</name>
    <name evidence="1" type="ORF">IAG11_10740</name>
</gene>
<proteinExistence type="predicted"/>
<evidence type="ECO:0000313" key="3">
    <source>
        <dbReference type="EMBL" id="MDR8431035.1"/>
    </source>
</evidence>
<reference evidence="1" key="3">
    <citation type="submission" date="2020-08" db="EMBL/GenBank/DDBJ databases">
        <title>Diversity of carbapenem-resistant Acinetobacter baumannii and bacteriophage-mediated spread of the Oxa23 carbapenemase.</title>
        <authorList>
            <person name="Abouelfetouh A."/>
            <person name="Mattock J."/>
            <person name="Turner D."/>
            <person name="Li E."/>
            <person name="Evans B.A."/>
        </authorList>
    </citation>
    <scope>NUCLEOTIDE SEQUENCE</scope>
    <source>
        <strain evidence="1">A86</strain>
    </source>
</reference>
<reference evidence="4 6" key="1">
    <citation type="submission" date="2017-04" db="EMBL/GenBank/DDBJ databases">
        <title>Comparison of Acinetobacter baumannii whole genome sequences from two major hospitals in Kuwait.</title>
        <authorList>
            <person name="Nasser K."/>
            <person name="Habibi N."/>
            <person name="Khan M.W."/>
            <person name="Purohit P."/>
            <person name="Al-Obaid I."/>
            <person name="Dhar R."/>
            <person name="Al-Fouzan W."/>
            <person name="Mustafa A.S."/>
        </authorList>
    </citation>
    <scope>NUCLEOTIDE SEQUENCE [LARGE SCALE GENOMIC DNA]</scope>
    <source>
        <strain evidence="4 6">KUFAR57</strain>
    </source>
</reference>
<protein>
    <submittedName>
        <fullName evidence="1">Uncharacterized protein</fullName>
    </submittedName>
</protein>
<dbReference type="Proteomes" id="UP000516419">
    <property type="component" value="Chromosome"/>
</dbReference>
<reference evidence="2" key="2">
    <citation type="submission" date="2019-07" db="EMBL/GenBank/DDBJ databases">
        <title>Biological characteristics of mucoid Acinetobacter baumannii from a general hospital in China.</title>
        <authorList>
            <person name="Hua X."/>
            <person name="Yu Y."/>
        </authorList>
    </citation>
    <scope>NUCLEOTIDE SEQUENCE [LARGE SCALE GENOMIC DNA]</scope>
    <source>
        <strain evidence="2">N41</strain>
        <strain evidence="3">N8</strain>
    </source>
</reference>
<dbReference type="RefSeq" id="WP_000999624.1">
    <property type="nucleotide sequence ID" value="NZ_AP024415.1"/>
</dbReference>
<dbReference type="EMBL" id="JACSVK010000023">
    <property type="protein sequence ID" value="MBD0220369.1"/>
    <property type="molecule type" value="Genomic_DNA"/>
</dbReference>
<reference evidence="5 7" key="4">
    <citation type="submission" date="2020-09" db="EMBL/GenBank/DDBJ databases">
        <title>Carbapenem-Resistant Acinetobacter baumannii devoid of typical resistance factors.</title>
        <authorList>
            <person name="Hoffmann M."/>
            <person name="Luo Y."/>
            <person name="Strain E."/>
            <person name="Rand H."/>
            <person name="Javkar K.G."/>
        </authorList>
    </citation>
    <scope>NUCLEOTIDE SEQUENCE [LARGE SCALE GENOMIC DNA]</scope>
    <source>
        <strain evidence="5 7">CFSAN093705</strain>
    </source>
</reference>
<organism evidence="1 8">
    <name type="scientific">Acinetobacter baumannii</name>
    <dbReference type="NCBI Taxonomy" id="470"/>
    <lineage>
        <taxon>Bacteria</taxon>
        <taxon>Pseudomonadati</taxon>
        <taxon>Pseudomonadota</taxon>
        <taxon>Gammaproteobacteria</taxon>
        <taxon>Moraxellales</taxon>
        <taxon>Moraxellaceae</taxon>
        <taxon>Acinetobacter</taxon>
        <taxon>Acinetobacter calcoaceticus/baumannii complex</taxon>
    </lineage>
</organism>
<evidence type="ECO:0000313" key="1">
    <source>
        <dbReference type="EMBL" id="MBD0220369.1"/>
    </source>
</evidence>
<evidence type="ECO:0000313" key="4">
    <source>
        <dbReference type="EMBL" id="PRN28548.1"/>
    </source>
</evidence>
<evidence type="ECO:0000313" key="2">
    <source>
        <dbReference type="EMBL" id="MDR8259659.1"/>
    </source>
</evidence>
<dbReference type="EMBL" id="NEPB01000078">
    <property type="protein sequence ID" value="PRN28548.1"/>
    <property type="molecule type" value="Genomic_DNA"/>
</dbReference>
<dbReference type="EMBL" id="CP061525">
    <property type="protein sequence ID" value="QNV21157.1"/>
    <property type="molecule type" value="Genomic_DNA"/>
</dbReference>
<accession>A0A219C7Z6</accession>
<sequence>MNDQLNRELSLIKIGSWPGGHDDFIHFFKFTIAIRRSKSSTSSFSKLRPVTAIASKSCFELIGFNSRYIDIAGLDTIHAPMDNKLNSPGIGPDILNIDQYVEFIFCHELNSHFY</sequence>
<dbReference type="Proteomes" id="UP000237823">
    <property type="component" value="Unassembled WGS sequence"/>
</dbReference>
<evidence type="ECO:0000313" key="8">
    <source>
        <dbReference type="Proteomes" id="UP000634608"/>
    </source>
</evidence>
<dbReference type="KEGG" id="abw:BL01_18295"/>
<dbReference type="AlphaFoldDB" id="A0A219C7Z6"/>
<dbReference type="EMBL" id="VMAF01000008">
    <property type="protein sequence ID" value="MDR8431035.1"/>
    <property type="molecule type" value="Genomic_DNA"/>
</dbReference>
<evidence type="ECO:0000313" key="6">
    <source>
        <dbReference type="Proteomes" id="UP000237823"/>
    </source>
</evidence>
<name>A0A219C7Z6_ACIBA</name>
<evidence type="ECO:0000313" key="5">
    <source>
        <dbReference type="EMBL" id="QNV21157.1"/>
    </source>
</evidence>
<evidence type="ECO:0000313" key="7">
    <source>
        <dbReference type="Proteomes" id="UP000516419"/>
    </source>
</evidence>